<dbReference type="Proteomes" id="UP000257109">
    <property type="component" value="Unassembled WGS sequence"/>
</dbReference>
<sequence length="310" mass="32763">MASRIDTSGNSARVRDFSPILSSYRGTLWRMDLGVSLPFDFFITDVLGMLGITPSQLHPNSWATIQAFKTICSALSILPTAPILFSSYTRLPNKVKGLTRGQLQADGRASWDILNQLPRGINYKEVVAASFVRNSLPYLKDIFAKLGYELGTLMKKGGGVAKDKLEKVKDEAAKAKAILAVPTTTQTKISFKPAPPPPSPTRAGVKRKEAPTTIETAAKKGKAVEGALVLKPTPTPTPAVVTTATAAKTTTATTKTVTTAAAAAQPTTVVAFTSPMVITPTGPTAGVMELGKGGFPNYTTSLGAESLWDP</sequence>
<protein>
    <recommendedName>
        <fullName evidence="2">Transposase (putative) gypsy type domain-containing protein</fullName>
    </recommendedName>
</protein>
<dbReference type="PANTHER" id="PTHR31099">
    <property type="entry name" value="OS06G0165300 PROTEIN"/>
    <property type="match status" value="1"/>
</dbReference>
<evidence type="ECO:0000313" key="4">
    <source>
        <dbReference type="Proteomes" id="UP000257109"/>
    </source>
</evidence>
<evidence type="ECO:0000259" key="2">
    <source>
        <dbReference type="Pfam" id="PF04195"/>
    </source>
</evidence>
<dbReference type="OrthoDB" id="1434603at2759"/>
<evidence type="ECO:0000256" key="1">
    <source>
        <dbReference type="SAM" id="MobiDB-lite"/>
    </source>
</evidence>
<dbReference type="InterPro" id="IPR007321">
    <property type="entry name" value="Transposase_28"/>
</dbReference>
<proteinExistence type="predicted"/>
<keyword evidence="4" id="KW-1185">Reference proteome</keyword>
<organism evidence="3 4">
    <name type="scientific">Mucuna pruriens</name>
    <name type="common">Velvet bean</name>
    <name type="synonym">Dolichos pruriens</name>
    <dbReference type="NCBI Taxonomy" id="157652"/>
    <lineage>
        <taxon>Eukaryota</taxon>
        <taxon>Viridiplantae</taxon>
        <taxon>Streptophyta</taxon>
        <taxon>Embryophyta</taxon>
        <taxon>Tracheophyta</taxon>
        <taxon>Spermatophyta</taxon>
        <taxon>Magnoliopsida</taxon>
        <taxon>eudicotyledons</taxon>
        <taxon>Gunneridae</taxon>
        <taxon>Pentapetalae</taxon>
        <taxon>rosids</taxon>
        <taxon>fabids</taxon>
        <taxon>Fabales</taxon>
        <taxon>Fabaceae</taxon>
        <taxon>Papilionoideae</taxon>
        <taxon>50 kb inversion clade</taxon>
        <taxon>NPAAA clade</taxon>
        <taxon>indigoferoid/millettioid clade</taxon>
        <taxon>Phaseoleae</taxon>
        <taxon>Mucuna</taxon>
    </lineage>
</organism>
<dbReference type="EMBL" id="QJKJ01012765">
    <property type="protein sequence ID" value="RDX67931.1"/>
    <property type="molecule type" value="Genomic_DNA"/>
</dbReference>
<feature type="non-terminal residue" evidence="3">
    <location>
        <position position="1"/>
    </location>
</feature>
<dbReference type="PANTHER" id="PTHR31099:SF28">
    <property type="entry name" value="F5J5.12"/>
    <property type="match status" value="1"/>
</dbReference>
<reference evidence="3" key="1">
    <citation type="submission" date="2018-05" db="EMBL/GenBank/DDBJ databases">
        <title>Draft genome of Mucuna pruriens seed.</title>
        <authorList>
            <person name="Nnadi N.E."/>
            <person name="Vos R."/>
            <person name="Hasami M.H."/>
            <person name="Devisetty U.K."/>
            <person name="Aguiy J.C."/>
        </authorList>
    </citation>
    <scope>NUCLEOTIDE SEQUENCE [LARGE SCALE GENOMIC DNA]</scope>
    <source>
        <strain evidence="3">JCA_2017</strain>
    </source>
</reference>
<feature type="domain" description="Transposase (putative) gypsy type" evidence="2">
    <location>
        <begin position="33"/>
        <end position="83"/>
    </location>
</feature>
<gene>
    <name evidence="3" type="ORF">CR513_53132</name>
</gene>
<dbReference type="AlphaFoldDB" id="A0A371EPE8"/>
<feature type="region of interest" description="Disordered" evidence="1">
    <location>
        <begin position="189"/>
        <end position="210"/>
    </location>
</feature>
<dbReference type="Pfam" id="PF04195">
    <property type="entry name" value="Transposase_28"/>
    <property type="match status" value="1"/>
</dbReference>
<accession>A0A371EPE8</accession>
<comment type="caution">
    <text evidence="3">The sequence shown here is derived from an EMBL/GenBank/DDBJ whole genome shotgun (WGS) entry which is preliminary data.</text>
</comment>
<name>A0A371EPE8_MUCPR</name>
<evidence type="ECO:0000313" key="3">
    <source>
        <dbReference type="EMBL" id="RDX67931.1"/>
    </source>
</evidence>